<dbReference type="SUPFAM" id="SSF55594">
    <property type="entry name" value="HPr-like"/>
    <property type="match status" value="1"/>
</dbReference>
<feature type="region of interest" description="Disordered" evidence="20">
    <location>
        <begin position="238"/>
        <end position="274"/>
    </location>
</feature>
<dbReference type="SUPFAM" id="SSF51621">
    <property type="entry name" value="Phosphoenolpyruvate/pyruvate domain"/>
    <property type="match status" value="1"/>
</dbReference>
<dbReference type="InterPro" id="IPR012844">
    <property type="entry name" value="DhaM_N"/>
</dbReference>
<dbReference type="PROSITE" id="PS51350">
    <property type="entry name" value="PTS_HPR_DOM"/>
    <property type="match status" value="1"/>
</dbReference>
<dbReference type="InterPro" id="IPR036637">
    <property type="entry name" value="Phosphohistidine_dom_sf"/>
</dbReference>
<reference evidence="23" key="1">
    <citation type="submission" date="2016-01" db="EMBL/GenBank/DDBJ databases">
        <authorList>
            <person name="Mcilroy J.S."/>
            <person name="Karst M S."/>
            <person name="Albertsen M."/>
        </authorList>
    </citation>
    <scope>NUCLEOTIDE SEQUENCE</scope>
    <source>
        <strain evidence="23">Cfx-K</strain>
    </source>
</reference>
<dbReference type="Pfam" id="PF00391">
    <property type="entry name" value="PEP-utilizers"/>
    <property type="match status" value="1"/>
</dbReference>
<dbReference type="Gene3D" id="3.40.50.510">
    <property type="entry name" value="Phosphotransferase system, mannose-type IIA component"/>
    <property type="match status" value="1"/>
</dbReference>
<feature type="domain" description="PTS EIIA type-4" evidence="21">
    <location>
        <begin position="1"/>
        <end position="134"/>
    </location>
</feature>
<dbReference type="GO" id="GO:0046872">
    <property type="term" value="F:metal ion binding"/>
    <property type="evidence" value="ECO:0007669"/>
    <property type="project" value="UniProtKB-KW"/>
</dbReference>
<evidence type="ECO:0000256" key="5">
    <source>
        <dbReference type="ARBA" id="ARBA00003681"/>
    </source>
</evidence>
<evidence type="ECO:0000256" key="11">
    <source>
        <dbReference type="ARBA" id="ARBA00022448"/>
    </source>
</evidence>
<evidence type="ECO:0000256" key="13">
    <source>
        <dbReference type="ARBA" id="ARBA00022597"/>
    </source>
</evidence>
<dbReference type="Gene3D" id="3.50.30.10">
    <property type="entry name" value="Phosphohistidine domain"/>
    <property type="match status" value="1"/>
</dbReference>
<dbReference type="PROSITE" id="PS00370">
    <property type="entry name" value="PEP_ENZYMES_PHOS_SITE"/>
    <property type="match status" value="1"/>
</dbReference>
<evidence type="ECO:0000256" key="14">
    <source>
        <dbReference type="ARBA" id="ARBA00022679"/>
    </source>
</evidence>
<dbReference type="PROSITE" id="PS00742">
    <property type="entry name" value="PEP_ENZYMES_2"/>
    <property type="match status" value="1"/>
</dbReference>
<dbReference type="EMBL" id="LN890655">
    <property type="protein sequence ID" value="CUS03771.2"/>
    <property type="molecule type" value="Genomic_DNA"/>
</dbReference>
<gene>
    <name evidence="23" type="primary">fruB</name>
    <name evidence="23" type="ORF">CFX0092_A1893</name>
</gene>
<keyword evidence="15" id="KW-0598">Phosphotransferase system</keyword>
<dbReference type="OrthoDB" id="9765468at2"/>
<dbReference type="RefSeq" id="WP_095043216.1">
    <property type="nucleotide sequence ID" value="NZ_LN890655.1"/>
</dbReference>
<evidence type="ECO:0000313" key="24">
    <source>
        <dbReference type="Proteomes" id="UP000215027"/>
    </source>
</evidence>
<dbReference type="InterPro" id="IPR006318">
    <property type="entry name" value="PTS_EI-like"/>
</dbReference>
<protein>
    <recommendedName>
        <fullName evidence="10">Phosphocarrier protein HPr</fullName>
        <ecNumber evidence="8">2.7.1.121</ecNumber>
        <ecNumber evidence="9">2.7.3.9</ecNumber>
    </recommendedName>
</protein>
<organism evidence="23 24">
    <name type="scientific">Candidatus Promineifilum breve</name>
    <dbReference type="NCBI Taxonomy" id="1806508"/>
    <lineage>
        <taxon>Bacteria</taxon>
        <taxon>Bacillati</taxon>
        <taxon>Chloroflexota</taxon>
        <taxon>Ardenticatenia</taxon>
        <taxon>Candidatus Promineifilales</taxon>
        <taxon>Candidatus Promineifilaceae</taxon>
        <taxon>Candidatus Promineifilum</taxon>
    </lineage>
</organism>
<keyword evidence="11" id="KW-0813">Transport</keyword>
<evidence type="ECO:0000256" key="18">
    <source>
        <dbReference type="ARBA" id="ARBA00022842"/>
    </source>
</evidence>
<dbReference type="PANTHER" id="PTHR46244:SF6">
    <property type="entry name" value="PHOSPHOENOLPYRUVATE-PROTEIN PHOSPHOTRANSFERASE"/>
    <property type="match status" value="1"/>
</dbReference>
<dbReference type="NCBIfam" id="TIGR02364">
    <property type="entry name" value="dha_pts"/>
    <property type="match status" value="1"/>
</dbReference>
<dbReference type="PANTHER" id="PTHR46244">
    <property type="entry name" value="PHOSPHOENOLPYRUVATE-PROTEIN PHOSPHOTRANSFERASE"/>
    <property type="match status" value="1"/>
</dbReference>
<feature type="compositionally biased region" description="Pro residues" evidence="20">
    <location>
        <begin position="257"/>
        <end position="273"/>
    </location>
</feature>
<dbReference type="InterPro" id="IPR035895">
    <property type="entry name" value="HPr-like_sf"/>
</dbReference>
<sequence>MVGIVIVSHSARLAEGVRELAQQMTQGRVPLALAGGLDDPEHPIGTDTMKVLAAIDAVYSPDGVVVLMDLGSALLSAETALEFLPDDRRGHVFLSRAPLVEGALAAAVQSMIGAPVAQVLAEAESALGAKQEQLGGAAEPSPAAAPPPPAEPAAEQITLLVGNRLGLHARPAARFVATAARYEADVRVRKGDKSANAKSMNQVAILGVRQGDAIVVSAAGPDAAAVLAALSALAADNFGDPQDTSDEQRATSATTIPIPPAPLLPRSPAPPTDALPGIAASPGVAVGPAVLYRPRLPEVIARLVDDPAAEWQRLLDAIAAARQEIEALHRHALGQVGREEAAIFEAHLLFLEDPTTLDAARATILAESLNAEAAWQRETEALAATFAELEDAYLRARAADIEDVARRVLRRLMGVAPPALNFAAPSVLIAADLSPSDTARLDRAQVLAICTELGAATAHSAILARALGIPAVVGLGPNVWQVADGQRVAVDGDAGALWPQPDEAQLADFNARRAAWLADQRRAQAAGQAAAVTRDGHAIEIAANIGGPHDVGPALAYGAEGVGLFRTEFLFMDRPAAPSEAEQLAAYRQAARLVGDRPLIIRTLDVGGDKPLPYLDLGQEANPFLGWRAIRFCLVRPDIFMPQLRAILRAGVDEDGTRRNVQIMFPMIGAPDELRAARAMLERAADELRAEGLPFAEDMAVGIMIEVPSAVAVADLLAREVDFFSIGTNDLTQYVMAADRGNARVAGLADAFQPAVLRLVRDAAVAAHAAGIWIGMCGELAGNPLATPLLLGLGLDELSMSAPAIPAVKAAVREMTLDEARRIAGAVLALDSAEAVRGYLSRLGSE</sequence>
<dbReference type="InterPro" id="IPR008279">
    <property type="entry name" value="PEP-util_enz_mobile_dom"/>
</dbReference>
<dbReference type="GO" id="GO:0047324">
    <property type="term" value="F:phosphoenolpyruvate-glycerone phosphotransferase activity"/>
    <property type="evidence" value="ECO:0007669"/>
    <property type="project" value="UniProtKB-EC"/>
</dbReference>
<name>A0A160T189_9CHLR</name>
<dbReference type="Gene3D" id="3.20.20.60">
    <property type="entry name" value="Phosphoenolpyruvate-binding domains"/>
    <property type="match status" value="1"/>
</dbReference>
<dbReference type="InterPro" id="IPR023151">
    <property type="entry name" value="PEP_util_CS"/>
</dbReference>
<comment type="catalytic activity">
    <reaction evidence="1">
        <text>L-histidyl-[protein] + phosphoenolpyruvate = N(pros)-phospho-L-histidyl-[protein] + pyruvate</text>
        <dbReference type="Rhea" id="RHEA:23880"/>
        <dbReference type="Rhea" id="RHEA-COMP:9745"/>
        <dbReference type="Rhea" id="RHEA-COMP:9746"/>
        <dbReference type="ChEBI" id="CHEBI:15361"/>
        <dbReference type="ChEBI" id="CHEBI:29979"/>
        <dbReference type="ChEBI" id="CHEBI:58702"/>
        <dbReference type="ChEBI" id="CHEBI:64837"/>
        <dbReference type="EC" id="2.7.3.9"/>
    </reaction>
</comment>
<dbReference type="InterPro" id="IPR050499">
    <property type="entry name" value="PEP-utilizing_PTS_enzyme"/>
</dbReference>
<evidence type="ECO:0000256" key="15">
    <source>
        <dbReference type="ARBA" id="ARBA00022683"/>
    </source>
</evidence>
<evidence type="ECO:0000256" key="7">
    <source>
        <dbReference type="ARBA" id="ARBA00007837"/>
    </source>
</evidence>
<keyword evidence="18" id="KW-0460">Magnesium</keyword>
<dbReference type="Pfam" id="PF03610">
    <property type="entry name" value="EIIA-man"/>
    <property type="match status" value="1"/>
</dbReference>
<comment type="function">
    <text evidence="5">General (non sugar-specific) component of the phosphoenolpyruvate-dependent sugar phosphotransferase system (sugar PTS). This major carbohydrate active-transport system catalyzes the phosphorylation of incoming sugar substrates concomitantly with their translocation across the cell membrane. The phosphoryl group from phosphoenolpyruvate (PEP) is transferred to the phosphoryl carrier protein HPr by enzyme I. Phospho-HPr then transfers it to the PTS EIIA domain.</text>
</comment>
<keyword evidence="13" id="KW-0762">Sugar transport</keyword>
<evidence type="ECO:0000256" key="4">
    <source>
        <dbReference type="ARBA" id="ARBA00002788"/>
    </source>
</evidence>
<dbReference type="PROSITE" id="PS51096">
    <property type="entry name" value="PTS_EIIA_TYPE_4"/>
    <property type="match status" value="1"/>
</dbReference>
<dbReference type="KEGG" id="pbf:CFX0092_A1893"/>
<evidence type="ECO:0000256" key="19">
    <source>
        <dbReference type="ARBA" id="ARBA00046577"/>
    </source>
</evidence>
<evidence type="ECO:0000256" key="8">
    <source>
        <dbReference type="ARBA" id="ARBA00012095"/>
    </source>
</evidence>
<keyword evidence="16" id="KW-0479">Metal-binding</keyword>
<evidence type="ECO:0000256" key="12">
    <source>
        <dbReference type="ARBA" id="ARBA00022490"/>
    </source>
</evidence>
<accession>A0A160T189</accession>
<dbReference type="NCBIfam" id="TIGR01417">
    <property type="entry name" value="PTS_I_fam"/>
    <property type="match status" value="1"/>
</dbReference>
<evidence type="ECO:0000256" key="1">
    <source>
        <dbReference type="ARBA" id="ARBA00000683"/>
    </source>
</evidence>
<dbReference type="PROSITE" id="PS00369">
    <property type="entry name" value="PTS_HPR_HIS"/>
    <property type="match status" value="1"/>
</dbReference>
<feature type="region of interest" description="Disordered" evidence="20">
    <location>
        <begin position="131"/>
        <end position="151"/>
    </location>
</feature>
<dbReference type="NCBIfam" id="TIGR01003">
    <property type="entry name" value="PTS_HPr_family"/>
    <property type="match status" value="1"/>
</dbReference>
<evidence type="ECO:0000259" key="22">
    <source>
        <dbReference type="PROSITE" id="PS51350"/>
    </source>
</evidence>
<dbReference type="SUPFAM" id="SSF52009">
    <property type="entry name" value="Phosphohistidine domain"/>
    <property type="match status" value="1"/>
</dbReference>
<dbReference type="GO" id="GO:0005737">
    <property type="term" value="C:cytoplasm"/>
    <property type="evidence" value="ECO:0007669"/>
    <property type="project" value="UniProtKB-SubCell"/>
</dbReference>
<evidence type="ECO:0000256" key="3">
    <source>
        <dbReference type="ARBA" id="ARBA00001946"/>
    </source>
</evidence>
<dbReference type="Gene3D" id="1.10.274.10">
    <property type="entry name" value="PtsI, HPr-binding domain"/>
    <property type="match status" value="1"/>
</dbReference>
<dbReference type="PRINTS" id="PR01736">
    <property type="entry name" value="PHPHTRNFRASE"/>
</dbReference>
<evidence type="ECO:0000256" key="20">
    <source>
        <dbReference type="SAM" id="MobiDB-lite"/>
    </source>
</evidence>
<dbReference type="Gene3D" id="3.30.1340.10">
    <property type="entry name" value="HPr-like"/>
    <property type="match status" value="1"/>
</dbReference>
<evidence type="ECO:0000256" key="16">
    <source>
        <dbReference type="ARBA" id="ARBA00022723"/>
    </source>
</evidence>
<dbReference type="InterPro" id="IPR000032">
    <property type="entry name" value="HPr-like"/>
</dbReference>
<dbReference type="GO" id="GO:0008965">
    <property type="term" value="F:phosphoenolpyruvate-protein phosphotransferase activity"/>
    <property type="evidence" value="ECO:0007669"/>
    <property type="project" value="UniProtKB-EC"/>
</dbReference>
<comment type="cofactor">
    <cofactor evidence="3">
        <name>Mg(2+)</name>
        <dbReference type="ChEBI" id="CHEBI:18420"/>
    </cofactor>
</comment>
<dbReference type="InterPro" id="IPR040442">
    <property type="entry name" value="Pyrv_kinase-like_dom_sf"/>
</dbReference>
<keyword evidence="14" id="KW-0808">Transferase</keyword>
<dbReference type="Pfam" id="PF02896">
    <property type="entry name" value="PEP-utilizers_C"/>
    <property type="match status" value="1"/>
</dbReference>
<proteinExistence type="inferred from homology"/>
<dbReference type="InterPro" id="IPR004701">
    <property type="entry name" value="PTS_EIIA_man-typ"/>
</dbReference>
<evidence type="ECO:0000259" key="21">
    <source>
        <dbReference type="PROSITE" id="PS51096"/>
    </source>
</evidence>
<dbReference type="Proteomes" id="UP000215027">
    <property type="component" value="Chromosome I"/>
</dbReference>
<dbReference type="InterPro" id="IPR018274">
    <property type="entry name" value="PEP_util_AS"/>
</dbReference>
<dbReference type="InterPro" id="IPR015813">
    <property type="entry name" value="Pyrv/PenolPyrv_kinase-like_dom"/>
</dbReference>
<comment type="catalytic activity">
    <reaction evidence="2">
        <text>dihydroxyacetone + phosphoenolpyruvate = dihydroxyacetone phosphate + pyruvate</text>
        <dbReference type="Rhea" id="RHEA:18381"/>
        <dbReference type="ChEBI" id="CHEBI:15361"/>
        <dbReference type="ChEBI" id="CHEBI:16016"/>
        <dbReference type="ChEBI" id="CHEBI:57642"/>
        <dbReference type="ChEBI" id="CHEBI:58702"/>
        <dbReference type="EC" id="2.7.1.121"/>
    </reaction>
</comment>
<dbReference type="InterPro" id="IPR001020">
    <property type="entry name" value="PTS_HPr_His_P_site"/>
</dbReference>
<comment type="similarity">
    <text evidence="7">Belongs to the PEP-utilizing enzyme family.</text>
</comment>
<dbReference type="Pfam" id="PF00381">
    <property type="entry name" value="PTS-HPr"/>
    <property type="match status" value="1"/>
</dbReference>
<dbReference type="SUPFAM" id="SSF53062">
    <property type="entry name" value="PTS system fructose IIA component-like"/>
    <property type="match status" value="1"/>
</dbReference>
<dbReference type="SUPFAM" id="SSF47831">
    <property type="entry name" value="Enzyme I of the PEP:sugar phosphotransferase system HPr-binding (sub)domain"/>
    <property type="match status" value="1"/>
</dbReference>
<keyword evidence="24" id="KW-1185">Reference proteome</keyword>
<keyword evidence="12" id="KW-0963">Cytoplasm</keyword>
<dbReference type="InterPro" id="IPR000121">
    <property type="entry name" value="PEP_util_C"/>
</dbReference>
<comment type="subcellular location">
    <subcellularLocation>
        <location evidence="6">Cytoplasm</location>
    </subcellularLocation>
</comment>
<evidence type="ECO:0000313" key="23">
    <source>
        <dbReference type="EMBL" id="CUS03771.2"/>
    </source>
</evidence>
<dbReference type="GO" id="GO:0016020">
    <property type="term" value="C:membrane"/>
    <property type="evidence" value="ECO:0007669"/>
    <property type="project" value="InterPro"/>
</dbReference>
<dbReference type="EC" id="2.7.1.121" evidence="8"/>
<dbReference type="EC" id="2.7.3.9" evidence="9"/>
<dbReference type="InterPro" id="IPR008731">
    <property type="entry name" value="PTS_EIN"/>
</dbReference>
<evidence type="ECO:0000256" key="17">
    <source>
        <dbReference type="ARBA" id="ARBA00022777"/>
    </source>
</evidence>
<feature type="domain" description="HPr" evidence="22">
    <location>
        <begin position="154"/>
        <end position="241"/>
    </location>
</feature>
<dbReference type="GO" id="GO:0009401">
    <property type="term" value="P:phosphoenolpyruvate-dependent sugar phosphotransferase system"/>
    <property type="evidence" value="ECO:0007669"/>
    <property type="project" value="UniProtKB-KW"/>
</dbReference>
<comment type="function">
    <text evidence="4">Component of the dihydroxyacetone kinase complex, which is responsible for the phosphoenolpyruvate (PEP)-dependent phosphorylation of dihydroxyacetone. DhaM serves as the phosphoryl donor. Is phosphorylated by phosphoenolpyruvate in an EI- and HPr-dependent reaction, and a phosphorelay system on histidine residues finally leads to phosphoryl transfer to DhaL and dihydroxyacetone.</text>
</comment>
<dbReference type="Pfam" id="PF05524">
    <property type="entry name" value="PEP-utilisers_N"/>
    <property type="match status" value="1"/>
</dbReference>
<evidence type="ECO:0000256" key="2">
    <source>
        <dbReference type="ARBA" id="ARBA00001113"/>
    </source>
</evidence>
<evidence type="ECO:0000256" key="6">
    <source>
        <dbReference type="ARBA" id="ARBA00004496"/>
    </source>
</evidence>
<evidence type="ECO:0000256" key="10">
    <source>
        <dbReference type="ARBA" id="ARBA00020422"/>
    </source>
</evidence>
<dbReference type="AlphaFoldDB" id="A0A160T189"/>
<dbReference type="InterPro" id="IPR036618">
    <property type="entry name" value="PtsI_HPr-bd_sf"/>
</dbReference>
<dbReference type="InterPro" id="IPR036662">
    <property type="entry name" value="PTS_EIIA_man-typ_sf"/>
</dbReference>
<dbReference type="PRINTS" id="PR00107">
    <property type="entry name" value="PHOSPHOCPHPR"/>
</dbReference>
<evidence type="ECO:0000256" key="9">
    <source>
        <dbReference type="ARBA" id="ARBA00012232"/>
    </source>
</evidence>
<comment type="subunit">
    <text evidence="19">Homodimer. The dihydroxyacetone kinase complex is composed of a homodimer of DhaM, a homodimer of DhaK and the subunit DhaL.</text>
</comment>
<keyword evidence="17" id="KW-0418">Kinase</keyword>
<dbReference type="CDD" id="cd00367">
    <property type="entry name" value="PTS-HPr_like"/>
    <property type="match status" value="1"/>
</dbReference>